<sequence>MAKLVLTLEGDFLAEFPLDKQRLTIGRRPSCDIRLENLAISGEHAAVVAENGAFYIEDSHSTNGTLVNGRAIVRHRLQDGDRIGLGRHQIEYLEEALTAERGFEKTVLVMPAIKEMMTKASEEKTSGADGLASHPVNASAVNGPSELQTGLTARVKVLNGSSAGRELVIKKTLITLGRSGVQVAVITRRPHGYFLSHVEGNGRPLLNGMAVGLQAQPLAEGDMIELAGVRMLFSLG</sequence>
<dbReference type="CDD" id="cd00060">
    <property type="entry name" value="FHA"/>
    <property type="match status" value="1"/>
</dbReference>
<dbReference type="Gene3D" id="2.60.200.20">
    <property type="match status" value="1"/>
</dbReference>
<dbReference type="HOGENOM" id="CLU_102503_0_0_4"/>
<organism evidence="2 3">
    <name type="scientific">Methylobacillus flagellatus (strain ATCC 51484 / DSM 6875 / VKM B-1610 / KT)</name>
    <dbReference type="NCBI Taxonomy" id="265072"/>
    <lineage>
        <taxon>Bacteria</taxon>
        <taxon>Pseudomonadati</taxon>
        <taxon>Pseudomonadota</taxon>
        <taxon>Betaproteobacteria</taxon>
        <taxon>Nitrosomonadales</taxon>
        <taxon>Methylophilaceae</taxon>
        <taxon>Methylobacillus</taxon>
    </lineage>
</organism>
<evidence type="ECO:0000313" key="3">
    <source>
        <dbReference type="Proteomes" id="UP000002440"/>
    </source>
</evidence>
<protein>
    <submittedName>
        <fullName evidence="2">FHA domain containing protein</fullName>
    </submittedName>
</protein>
<gene>
    <name evidence="2" type="ordered locus">Mfla_0494</name>
</gene>
<feature type="domain" description="FHA" evidence="1">
    <location>
        <begin position="23"/>
        <end position="72"/>
    </location>
</feature>
<dbReference type="PROSITE" id="PS50006">
    <property type="entry name" value="FHA_DOMAIN"/>
    <property type="match status" value="1"/>
</dbReference>
<dbReference type="PANTHER" id="PTHR23308">
    <property type="entry name" value="NUCLEAR INHIBITOR OF PROTEIN PHOSPHATASE-1"/>
    <property type="match status" value="1"/>
</dbReference>
<dbReference type="EMBL" id="CP000284">
    <property type="protein sequence ID" value="ABE48764.1"/>
    <property type="molecule type" value="Genomic_DNA"/>
</dbReference>
<keyword evidence="3" id="KW-1185">Reference proteome</keyword>
<dbReference type="STRING" id="265072.Mfla_0494"/>
<evidence type="ECO:0000313" key="2">
    <source>
        <dbReference type="EMBL" id="ABE48764.1"/>
    </source>
</evidence>
<reference evidence="2 3" key="1">
    <citation type="submission" date="2006-03" db="EMBL/GenBank/DDBJ databases">
        <title>Complete sequence of Methylobacillus flagellatus KT.</title>
        <authorList>
            <consortium name="US DOE Joint Genome Institute"/>
            <person name="Copeland A."/>
            <person name="Lucas S."/>
            <person name="Lapidus A."/>
            <person name="Barry K."/>
            <person name="Detter J.C."/>
            <person name="Glavina del Rio T."/>
            <person name="Hammon N."/>
            <person name="Israni S."/>
            <person name="Dalin E."/>
            <person name="Tice H."/>
            <person name="Pitluck S."/>
            <person name="Brettin T."/>
            <person name="Bruce D."/>
            <person name="Han C."/>
            <person name="Tapia R."/>
            <person name="Saunders E."/>
            <person name="Gilna P."/>
            <person name="Schmutz J."/>
            <person name="Larimer F."/>
            <person name="Land M."/>
            <person name="Kyrpides N."/>
            <person name="Anderson I."/>
            <person name="Richardson P."/>
        </authorList>
    </citation>
    <scope>NUCLEOTIDE SEQUENCE [LARGE SCALE GENOMIC DNA]</scope>
    <source>
        <strain evidence="3">KT / ATCC 51484 / DSM 6875</strain>
    </source>
</reference>
<dbReference type="Pfam" id="PF00498">
    <property type="entry name" value="FHA"/>
    <property type="match status" value="1"/>
</dbReference>
<name>Q1H423_METFK</name>
<accession>Q1H423</accession>
<dbReference type="AlphaFoldDB" id="Q1H423"/>
<dbReference type="InterPro" id="IPR000253">
    <property type="entry name" value="FHA_dom"/>
</dbReference>
<dbReference type="SUPFAM" id="SSF49879">
    <property type="entry name" value="SMAD/FHA domain"/>
    <property type="match status" value="2"/>
</dbReference>
<dbReference type="OrthoDB" id="151099at2"/>
<dbReference type="RefSeq" id="WP_011478861.1">
    <property type="nucleotide sequence ID" value="NC_007947.1"/>
</dbReference>
<dbReference type="InterPro" id="IPR008984">
    <property type="entry name" value="SMAD_FHA_dom_sf"/>
</dbReference>
<dbReference type="Proteomes" id="UP000002440">
    <property type="component" value="Chromosome"/>
</dbReference>
<dbReference type="eggNOG" id="COG1716">
    <property type="taxonomic scope" value="Bacteria"/>
</dbReference>
<dbReference type="InterPro" id="IPR050923">
    <property type="entry name" value="Cell_Proc_Reg/RNA_Proc"/>
</dbReference>
<dbReference type="SMART" id="SM00240">
    <property type="entry name" value="FHA"/>
    <property type="match status" value="1"/>
</dbReference>
<evidence type="ECO:0000259" key="1">
    <source>
        <dbReference type="PROSITE" id="PS50006"/>
    </source>
</evidence>
<dbReference type="KEGG" id="mfa:Mfla_0494"/>
<proteinExistence type="predicted"/>